<evidence type="ECO:0000256" key="1">
    <source>
        <dbReference type="SAM" id="MobiDB-lite"/>
    </source>
</evidence>
<dbReference type="Gene3D" id="3.40.50.720">
    <property type="entry name" value="NAD(P)-binding Rossmann-like Domain"/>
    <property type="match status" value="1"/>
</dbReference>
<dbReference type="InterPro" id="IPR036291">
    <property type="entry name" value="NAD(P)-bd_dom_sf"/>
</dbReference>
<comment type="caution">
    <text evidence="2">The sequence shown here is derived from an EMBL/GenBank/DDBJ whole genome shotgun (WGS) entry which is preliminary data.</text>
</comment>
<proteinExistence type="predicted"/>
<gene>
    <name evidence="2" type="ORF">C8D88_1147</name>
</gene>
<dbReference type="AlphaFoldDB" id="A0A316HNH9"/>
<evidence type="ECO:0000313" key="2">
    <source>
        <dbReference type="EMBL" id="PWK82142.1"/>
    </source>
</evidence>
<organism evidence="2 3">
    <name type="scientific">Lentzea atacamensis</name>
    <dbReference type="NCBI Taxonomy" id="531938"/>
    <lineage>
        <taxon>Bacteria</taxon>
        <taxon>Bacillati</taxon>
        <taxon>Actinomycetota</taxon>
        <taxon>Actinomycetes</taxon>
        <taxon>Pseudonocardiales</taxon>
        <taxon>Pseudonocardiaceae</taxon>
        <taxon>Lentzea</taxon>
    </lineage>
</organism>
<evidence type="ECO:0000313" key="3">
    <source>
        <dbReference type="Proteomes" id="UP000246005"/>
    </source>
</evidence>
<accession>A0A316HNH9</accession>
<dbReference type="EMBL" id="QGHB01000014">
    <property type="protein sequence ID" value="PWK82142.1"/>
    <property type="molecule type" value="Genomic_DNA"/>
</dbReference>
<reference evidence="2 3" key="1">
    <citation type="submission" date="2018-05" db="EMBL/GenBank/DDBJ databases">
        <title>Genomic Encyclopedia of Type Strains, Phase IV (KMG-IV): sequencing the most valuable type-strain genomes for metagenomic binning, comparative biology and taxonomic classification.</title>
        <authorList>
            <person name="Goeker M."/>
        </authorList>
    </citation>
    <scope>NUCLEOTIDE SEQUENCE [LARGE SCALE GENOMIC DNA]</scope>
    <source>
        <strain evidence="2 3">DSM 45480</strain>
    </source>
</reference>
<dbReference type="Proteomes" id="UP000246005">
    <property type="component" value="Unassembled WGS sequence"/>
</dbReference>
<protein>
    <submittedName>
        <fullName evidence="2">Uncharacterized protein</fullName>
    </submittedName>
</protein>
<feature type="region of interest" description="Disordered" evidence="1">
    <location>
        <begin position="1"/>
        <end position="25"/>
    </location>
</feature>
<name>A0A316HNH9_9PSEU</name>
<dbReference type="SUPFAM" id="SSF51735">
    <property type="entry name" value="NAD(P)-binding Rossmann-fold domains"/>
    <property type="match status" value="1"/>
</dbReference>
<sequence length="58" mass="6152">MNSVAPGPAWTPLLPPTMPAEKVDDLGAQTPMGRAAQPAELGPVYVFFASQGVQLHHR</sequence>